<dbReference type="Proteomes" id="UP001597058">
    <property type="component" value="Unassembled WGS sequence"/>
</dbReference>
<name>A0ABW3XSL7_9ACTN</name>
<evidence type="ECO:0000259" key="2">
    <source>
        <dbReference type="Pfam" id="PF03756"/>
    </source>
</evidence>
<feature type="region of interest" description="Disordered" evidence="1">
    <location>
        <begin position="1"/>
        <end position="38"/>
    </location>
</feature>
<proteinExistence type="predicted"/>
<comment type="caution">
    <text evidence="3">The sequence shown here is derived from an EMBL/GenBank/DDBJ whole genome shotgun (WGS) entry which is preliminary data.</text>
</comment>
<reference evidence="4" key="1">
    <citation type="journal article" date="2019" name="Int. J. Syst. Evol. Microbiol.">
        <title>The Global Catalogue of Microorganisms (GCM) 10K type strain sequencing project: providing services to taxonomists for standard genome sequencing and annotation.</title>
        <authorList>
            <consortium name="The Broad Institute Genomics Platform"/>
            <consortium name="The Broad Institute Genome Sequencing Center for Infectious Disease"/>
            <person name="Wu L."/>
            <person name="Ma J."/>
        </authorList>
    </citation>
    <scope>NUCLEOTIDE SEQUENCE [LARGE SCALE GENOMIC DNA]</scope>
    <source>
        <strain evidence="4">CGMCC 4.7020</strain>
    </source>
</reference>
<evidence type="ECO:0000313" key="4">
    <source>
        <dbReference type="Proteomes" id="UP001597058"/>
    </source>
</evidence>
<organism evidence="3 4">
    <name type="scientific">Streptomyces kaempferi</name>
    <dbReference type="NCBI Taxonomy" id="333725"/>
    <lineage>
        <taxon>Bacteria</taxon>
        <taxon>Bacillati</taxon>
        <taxon>Actinomycetota</taxon>
        <taxon>Actinomycetes</taxon>
        <taxon>Kitasatosporales</taxon>
        <taxon>Streptomycetaceae</taxon>
        <taxon>Streptomyces</taxon>
    </lineage>
</organism>
<evidence type="ECO:0000256" key="1">
    <source>
        <dbReference type="SAM" id="MobiDB-lite"/>
    </source>
</evidence>
<feature type="domain" description="A-factor biosynthesis hotdog" evidence="2">
    <location>
        <begin position="198"/>
        <end position="324"/>
    </location>
</feature>
<evidence type="ECO:0000313" key="3">
    <source>
        <dbReference type="EMBL" id="MFD1312153.1"/>
    </source>
</evidence>
<gene>
    <name evidence="3" type="ORF">ACFQ5X_40965</name>
</gene>
<keyword evidence="4" id="KW-1185">Reference proteome</keyword>
<protein>
    <submittedName>
        <fullName evidence="3">AfsA-related hotdog domain-containing protein</fullName>
    </submittedName>
</protein>
<dbReference type="InterPro" id="IPR005509">
    <property type="entry name" value="AfsA_hotdog_dom"/>
</dbReference>
<dbReference type="Pfam" id="PF03756">
    <property type="entry name" value="AfsA"/>
    <property type="match status" value="1"/>
</dbReference>
<dbReference type="EMBL" id="JBHTMM010000106">
    <property type="protein sequence ID" value="MFD1312153.1"/>
    <property type="molecule type" value="Genomic_DNA"/>
</dbReference>
<feature type="region of interest" description="Disordered" evidence="1">
    <location>
        <begin position="176"/>
        <end position="196"/>
    </location>
</feature>
<dbReference type="RefSeq" id="WP_381232787.1">
    <property type="nucleotide sequence ID" value="NZ_JBHSKH010000006.1"/>
</dbReference>
<accession>A0ABW3XSL7</accession>
<sequence length="330" mass="35238">METSRSAPPGYGHGSRHLVHRPQCFGPQTPDSPDDRSQEFVLTGELPTSHPLFNDGHDRFHDLQAAMAMVRQVSGGIGQAHFGVAADRVPIFYRFGLEMGEVSAWRRHSGPGTLTTTMRVRPDKVISGVPRALEFDARLEIDGVAAGTGSANLLFLAPMAHRSHREHSRHTVLATAGQQHPGHEDTIDTSPGPAPADVGRASAANVLLRSPVTINGQRLSAAVLAPHTWRAGAARPDQVPSSALLLEVLRQTALLTAHRLHGLDPRHCAPVAMHTHFRGHAELDLPLRCVAVAQSAGQDALGRPLVAMTLALTQAGRAVTEAAVSVVEDL</sequence>